<evidence type="ECO:0000259" key="1">
    <source>
        <dbReference type="Pfam" id="PF25597"/>
    </source>
</evidence>
<dbReference type="InterPro" id="IPR057670">
    <property type="entry name" value="SH3_retrovirus"/>
</dbReference>
<feature type="domain" description="Retroviral polymerase SH3-like" evidence="1">
    <location>
        <begin position="17"/>
        <end position="68"/>
    </location>
</feature>
<evidence type="ECO:0000313" key="2">
    <source>
        <dbReference type="EMBL" id="MBW0465591.1"/>
    </source>
</evidence>
<dbReference type="AlphaFoldDB" id="A0A9Q3BIL3"/>
<name>A0A9Q3BIL3_9BASI</name>
<keyword evidence="3" id="KW-1185">Reference proteome</keyword>
<gene>
    <name evidence="2" type="ORF">O181_005306</name>
</gene>
<organism evidence="2 3">
    <name type="scientific">Austropuccinia psidii MF-1</name>
    <dbReference type="NCBI Taxonomy" id="1389203"/>
    <lineage>
        <taxon>Eukaryota</taxon>
        <taxon>Fungi</taxon>
        <taxon>Dikarya</taxon>
        <taxon>Basidiomycota</taxon>
        <taxon>Pucciniomycotina</taxon>
        <taxon>Pucciniomycetes</taxon>
        <taxon>Pucciniales</taxon>
        <taxon>Sphaerophragmiaceae</taxon>
        <taxon>Austropuccinia</taxon>
    </lineage>
</organism>
<evidence type="ECO:0000313" key="3">
    <source>
        <dbReference type="Proteomes" id="UP000765509"/>
    </source>
</evidence>
<reference evidence="2" key="1">
    <citation type="submission" date="2021-03" db="EMBL/GenBank/DDBJ databases">
        <title>Draft genome sequence of rust myrtle Austropuccinia psidii MF-1, a brazilian biotype.</title>
        <authorList>
            <person name="Quecine M.C."/>
            <person name="Pachon D.M.R."/>
            <person name="Bonatelli M.L."/>
            <person name="Correr F.H."/>
            <person name="Franceschini L.M."/>
            <person name="Leite T.F."/>
            <person name="Margarido G.R.A."/>
            <person name="Almeida C.A."/>
            <person name="Ferrarezi J.A."/>
            <person name="Labate C.A."/>
        </authorList>
    </citation>
    <scope>NUCLEOTIDE SEQUENCE</scope>
    <source>
        <strain evidence="2">MF-1</strain>
    </source>
</reference>
<sequence length="216" mass="24535">MLRTFGFCAVIYNSINQRDLKLSPPGQEGLLLSFENENTFYRILQLANLKVVITRNAIFNENIFPRVREGRSKTPWTVEEISNQPTKSSVPSAVELNLFPPAINHSKSAETTEKNPTHTDNLLEETVFEEVDTPHSQTEAESICINEHLVDQQQKSTNDRTSRLKVIGPRHPTLITSNIDPLHILSYTRRPRSYLTVSEEILKTYNSALKSDNQSA</sequence>
<dbReference type="OrthoDB" id="413361at2759"/>
<dbReference type="Proteomes" id="UP000765509">
    <property type="component" value="Unassembled WGS sequence"/>
</dbReference>
<comment type="caution">
    <text evidence="2">The sequence shown here is derived from an EMBL/GenBank/DDBJ whole genome shotgun (WGS) entry which is preliminary data.</text>
</comment>
<protein>
    <recommendedName>
        <fullName evidence="1">Retroviral polymerase SH3-like domain-containing protein</fullName>
    </recommendedName>
</protein>
<proteinExistence type="predicted"/>
<accession>A0A9Q3BIL3</accession>
<dbReference type="Pfam" id="PF25597">
    <property type="entry name" value="SH3_retrovirus"/>
    <property type="match status" value="1"/>
</dbReference>
<dbReference type="EMBL" id="AVOT02001080">
    <property type="protein sequence ID" value="MBW0465591.1"/>
    <property type="molecule type" value="Genomic_DNA"/>
</dbReference>